<dbReference type="InterPro" id="IPR000160">
    <property type="entry name" value="GGDEF_dom"/>
</dbReference>
<dbReference type="PROSITE" id="PS50883">
    <property type="entry name" value="EAL"/>
    <property type="match status" value="1"/>
</dbReference>
<protein>
    <submittedName>
        <fullName evidence="4">Bifunctional diguanylate cyclase/phosphodiesterase</fullName>
    </submittedName>
</protein>
<dbReference type="CDD" id="cd01949">
    <property type="entry name" value="GGDEF"/>
    <property type="match status" value="1"/>
</dbReference>
<name>A0ABS5YN60_9ACTN</name>
<sequence length="728" mass="78596">MVAVLRAAAVLLTVSFALTHLVASEPWWASAITLNGVYWCATALAVLRAVRVRTHRAAWALIAAGLCCYCAGTAYTWIVQLRGGQLPYPSLADAAWLGFYPLAYCGILGFFGRRPSSRLLLDGTIAGLGGAALFSVLVVDVLLGHDTEHGMAQLVTLAYPLGDSLLLGTLVCQVTAGRSVAPRNPVLIAGLSVFVVADTAYVVGSAQGWYDSSAPANVLYLTGLTLIGTAAWHHRPARPSSRTRSSGTGSSIAFAVGALVLLTVATRVHLSAITVALAGLTLMLVVARVFAALRELESIGEQRHGEARRDPLTGLANRRAVLEHVDVLLARRQPIAMLLLDLDRFKEVNDSYGHPAGDQVLREAAGRLQQVTRHSDLLGRLGGDEFVLVMAGENLTTDEAGRLAGRIRTGLLEPFLIDGVQITIDVSIGIATDGDQDANTLFQHADIAMYNAKRAGGGHVVYQHDDDRESRTRLELTSALRRDVGTTAMTLHYQPKLDLRTGNIRGYEALVRWQHAERGLLMPDVFLPIAEQNGLMPDLTHNVLSQAVRQCAEWHAAGRNVSVAVNASATDLRFERFPHEIATLLEEHGLPARALTIEITETMMLTDWATTDRVLDRLTSMGVGVSIDDYGTHHSTLSYLRRLHTARELKLDRSFIADLLTAPRSATIVRSTIELAHALGITVVAEGVEDAAQLERLREWGCDQAQGYHIGRPAPPGALEAAAQFAKS</sequence>
<evidence type="ECO:0000313" key="4">
    <source>
        <dbReference type="EMBL" id="MBU2664903.1"/>
    </source>
</evidence>
<dbReference type="InterPro" id="IPR043128">
    <property type="entry name" value="Rev_trsase/Diguanyl_cyclase"/>
</dbReference>
<feature type="domain" description="EAL" evidence="2">
    <location>
        <begin position="473"/>
        <end position="727"/>
    </location>
</feature>
<dbReference type="Pfam" id="PF00990">
    <property type="entry name" value="GGDEF"/>
    <property type="match status" value="1"/>
</dbReference>
<feature type="transmembrane region" description="Helical" evidence="1">
    <location>
        <begin position="94"/>
        <end position="112"/>
    </location>
</feature>
<evidence type="ECO:0000259" key="3">
    <source>
        <dbReference type="PROSITE" id="PS50887"/>
    </source>
</evidence>
<feature type="transmembrane region" description="Helical" evidence="1">
    <location>
        <begin position="272"/>
        <end position="293"/>
    </location>
</feature>
<dbReference type="RefSeq" id="WP_215788074.1">
    <property type="nucleotide sequence ID" value="NZ_JAHKKG010000005.1"/>
</dbReference>
<dbReference type="Gene3D" id="3.20.20.450">
    <property type="entry name" value="EAL domain"/>
    <property type="match status" value="1"/>
</dbReference>
<dbReference type="PANTHER" id="PTHR33121:SF70">
    <property type="entry name" value="SIGNALING PROTEIN YKOW"/>
    <property type="match status" value="1"/>
</dbReference>
<dbReference type="Gene3D" id="3.30.70.270">
    <property type="match status" value="1"/>
</dbReference>
<gene>
    <name evidence="4" type="ORF">KOI35_15480</name>
</gene>
<dbReference type="EMBL" id="JAHKKG010000005">
    <property type="protein sequence ID" value="MBU2664903.1"/>
    <property type="molecule type" value="Genomic_DNA"/>
</dbReference>
<keyword evidence="1" id="KW-0812">Transmembrane</keyword>
<feature type="domain" description="GGDEF" evidence="3">
    <location>
        <begin position="333"/>
        <end position="465"/>
    </location>
</feature>
<evidence type="ECO:0000256" key="1">
    <source>
        <dbReference type="SAM" id="Phobius"/>
    </source>
</evidence>
<dbReference type="SUPFAM" id="SSF141868">
    <property type="entry name" value="EAL domain-like"/>
    <property type="match status" value="1"/>
</dbReference>
<dbReference type="Pfam" id="PF00563">
    <property type="entry name" value="EAL"/>
    <property type="match status" value="1"/>
</dbReference>
<keyword evidence="5" id="KW-1185">Reference proteome</keyword>
<feature type="transmembrane region" description="Helical" evidence="1">
    <location>
        <begin position="27"/>
        <end position="47"/>
    </location>
</feature>
<feature type="transmembrane region" description="Helical" evidence="1">
    <location>
        <begin position="216"/>
        <end position="234"/>
    </location>
</feature>
<feature type="transmembrane region" description="Helical" evidence="1">
    <location>
        <begin position="186"/>
        <end position="210"/>
    </location>
</feature>
<evidence type="ECO:0000313" key="5">
    <source>
        <dbReference type="Proteomes" id="UP001519654"/>
    </source>
</evidence>
<evidence type="ECO:0000259" key="2">
    <source>
        <dbReference type="PROSITE" id="PS50883"/>
    </source>
</evidence>
<dbReference type="Proteomes" id="UP001519654">
    <property type="component" value="Unassembled WGS sequence"/>
</dbReference>
<comment type="caution">
    <text evidence="4">The sequence shown here is derived from an EMBL/GenBank/DDBJ whole genome shotgun (WGS) entry which is preliminary data.</text>
</comment>
<dbReference type="InterPro" id="IPR035919">
    <property type="entry name" value="EAL_sf"/>
</dbReference>
<accession>A0ABS5YN60</accession>
<dbReference type="SMART" id="SM00052">
    <property type="entry name" value="EAL"/>
    <property type="match status" value="1"/>
</dbReference>
<keyword evidence="1" id="KW-0472">Membrane</keyword>
<dbReference type="InterPro" id="IPR001633">
    <property type="entry name" value="EAL_dom"/>
</dbReference>
<feature type="transmembrane region" description="Helical" evidence="1">
    <location>
        <begin position="119"/>
        <end position="139"/>
    </location>
</feature>
<organism evidence="4 5">
    <name type="scientific">Paractinoplanes bogorensis</name>
    <dbReference type="NCBI Taxonomy" id="1610840"/>
    <lineage>
        <taxon>Bacteria</taxon>
        <taxon>Bacillati</taxon>
        <taxon>Actinomycetota</taxon>
        <taxon>Actinomycetes</taxon>
        <taxon>Micromonosporales</taxon>
        <taxon>Micromonosporaceae</taxon>
        <taxon>Paractinoplanes</taxon>
    </lineage>
</organism>
<dbReference type="CDD" id="cd01948">
    <property type="entry name" value="EAL"/>
    <property type="match status" value="1"/>
</dbReference>
<reference evidence="4 5" key="1">
    <citation type="submission" date="2021-06" db="EMBL/GenBank/DDBJ databases">
        <title>Actinoplanes lichenicola sp. nov., and Actinoplanes ovalisporus sp. nov., isolated from lichen in Thailand.</title>
        <authorList>
            <person name="Saeng-In P."/>
            <person name="Kanchanasin P."/>
            <person name="Yuki M."/>
            <person name="Kudo T."/>
            <person name="Ohkuma M."/>
            <person name="Phongsopitanun W."/>
            <person name="Tanasupawat S."/>
        </authorList>
    </citation>
    <scope>NUCLEOTIDE SEQUENCE [LARGE SCALE GENOMIC DNA]</scope>
    <source>
        <strain evidence="4 5">NBRC 110975</strain>
    </source>
</reference>
<dbReference type="SUPFAM" id="SSF55073">
    <property type="entry name" value="Nucleotide cyclase"/>
    <property type="match status" value="1"/>
</dbReference>
<dbReference type="SMART" id="SM00267">
    <property type="entry name" value="GGDEF"/>
    <property type="match status" value="1"/>
</dbReference>
<dbReference type="PANTHER" id="PTHR33121">
    <property type="entry name" value="CYCLIC DI-GMP PHOSPHODIESTERASE PDEF"/>
    <property type="match status" value="1"/>
</dbReference>
<dbReference type="InterPro" id="IPR029787">
    <property type="entry name" value="Nucleotide_cyclase"/>
</dbReference>
<dbReference type="NCBIfam" id="TIGR00254">
    <property type="entry name" value="GGDEF"/>
    <property type="match status" value="1"/>
</dbReference>
<proteinExistence type="predicted"/>
<dbReference type="InterPro" id="IPR050706">
    <property type="entry name" value="Cyclic-di-GMP_PDE-like"/>
</dbReference>
<keyword evidence="1" id="KW-1133">Transmembrane helix</keyword>
<dbReference type="PROSITE" id="PS50887">
    <property type="entry name" value="GGDEF"/>
    <property type="match status" value="1"/>
</dbReference>
<feature type="transmembrane region" description="Helical" evidence="1">
    <location>
        <begin position="246"/>
        <end position="266"/>
    </location>
</feature>
<feature type="transmembrane region" description="Helical" evidence="1">
    <location>
        <begin position="59"/>
        <end position="78"/>
    </location>
</feature>